<dbReference type="PROSITE" id="PS50893">
    <property type="entry name" value="ABC_TRANSPORTER_2"/>
    <property type="match status" value="1"/>
</dbReference>
<evidence type="ECO:0000256" key="3">
    <source>
        <dbReference type="ARBA" id="ARBA00022840"/>
    </source>
</evidence>
<dbReference type="PANTHER" id="PTHR19211:SF100">
    <property type="entry name" value="RIBOSOME PROTECTION PROTEIN VMLR"/>
    <property type="match status" value="1"/>
</dbReference>
<dbReference type="PANTHER" id="PTHR19211">
    <property type="entry name" value="ATP-BINDING TRANSPORT PROTEIN-RELATED"/>
    <property type="match status" value="1"/>
</dbReference>
<dbReference type="NCBIfam" id="NF000355">
    <property type="entry name" value="ribo_prot_ABC_F"/>
    <property type="match status" value="1"/>
</dbReference>
<dbReference type="GO" id="GO:0016887">
    <property type="term" value="F:ATP hydrolysis activity"/>
    <property type="evidence" value="ECO:0007669"/>
    <property type="project" value="InterPro"/>
</dbReference>
<dbReference type="InterPro" id="IPR050611">
    <property type="entry name" value="ABCF"/>
</dbReference>
<comment type="caution">
    <text evidence="6">The sequence shown here is derived from an EMBL/GenBank/DDBJ whole genome shotgun (WGS) entry which is preliminary data.</text>
</comment>
<sequence>MSIIEINQLKIEAADRILVEIPHLLVNKKARIGIIGQNGLGKTTLMEVIAGAKEATSGTVITQGKLAYIKQLFNDTSTKSGGEKTRKAIQQAMRQNPSVLLADEPTSNLDVESVKHLERWWSDFHGALLIISHDRAFLNALCTEIWEIKNQTIHVYKGNYHAYLEQKQQQENQAELAYKEFKNKKKQLQASQTHHEIEAGRIVKPGKRLNNKEASAFKAGKGTQQKKQHSTIKALEKRIERLGNVEKPHTTKPIKIITPDNRIIKKGNTILSVRESTYEITGRKLFKTEAFSIKSGDKVALIGENASGKTTFLREIIQGNPTITCNTQAKVAYFDQELKGLDLAKTLLENMTNISVQTKQVNREVLGSMHFKESDLYKEVRMLSGGERVKLLLSMLLVSDANFLILDEPTNYLDIYAMEALEALIKQFTGTILFVSHDRTFVNQVAEEVVAIENNQMTFHRMTFSEYEESKTPSRFSEEDKLILEMRMSEIAAKLMQPNLKPAEKATLEQTYQEIITKRQQFT</sequence>
<dbReference type="CDD" id="cd03221">
    <property type="entry name" value="ABCF_EF-3"/>
    <property type="match status" value="2"/>
</dbReference>
<evidence type="ECO:0000256" key="2">
    <source>
        <dbReference type="ARBA" id="ARBA00022741"/>
    </source>
</evidence>
<dbReference type="Pfam" id="PF12848">
    <property type="entry name" value="ABC_tran_Xtn"/>
    <property type="match status" value="1"/>
</dbReference>
<dbReference type="SUPFAM" id="SSF52540">
    <property type="entry name" value="P-loop containing nucleoside triphosphate hydrolases"/>
    <property type="match status" value="2"/>
</dbReference>
<dbReference type="Pfam" id="PF00005">
    <property type="entry name" value="ABC_tran"/>
    <property type="match status" value="2"/>
</dbReference>
<dbReference type="AlphaFoldDB" id="A0A7X0TAX4"/>
<dbReference type="Gene3D" id="3.40.50.300">
    <property type="entry name" value="P-loop containing nucleotide triphosphate hydrolases"/>
    <property type="match status" value="3"/>
</dbReference>
<dbReference type="InterPro" id="IPR032781">
    <property type="entry name" value="ABC_tran_Xtn"/>
</dbReference>
<gene>
    <name evidence="6" type="ORF">HB853_11525</name>
</gene>
<dbReference type="PROSITE" id="PS00211">
    <property type="entry name" value="ABC_TRANSPORTER_1"/>
    <property type="match status" value="1"/>
</dbReference>
<evidence type="ECO:0000313" key="7">
    <source>
        <dbReference type="Proteomes" id="UP000522007"/>
    </source>
</evidence>
<feature type="coiled-coil region" evidence="4">
    <location>
        <begin position="160"/>
        <end position="191"/>
    </location>
</feature>
<keyword evidence="2" id="KW-0547">Nucleotide-binding</keyword>
<evidence type="ECO:0000256" key="1">
    <source>
        <dbReference type="ARBA" id="ARBA00022737"/>
    </source>
</evidence>
<evidence type="ECO:0000259" key="5">
    <source>
        <dbReference type="PROSITE" id="PS50893"/>
    </source>
</evidence>
<proteinExistence type="predicted"/>
<dbReference type="GO" id="GO:0005524">
    <property type="term" value="F:ATP binding"/>
    <property type="evidence" value="ECO:0007669"/>
    <property type="project" value="UniProtKB-KW"/>
</dbReference>
<name>A0A7X0TAX4_LISWE</name>
<dbReference type="Proteomes" id="UP000522007">
    <property type="component" value="Unassembled WGS sequence"/>
</dbReference>
<evidence type="ECO:0000313" key="6">
    <source>
        <dbReference type="EMBL" id="MBC1323559.1"/>
    </source>
</evidence>
<protein>
    <submittedName>
        <fullName evidence="6">ABC-F family ATP-binding cassette domain-containing protein</fullName>
    </submittedName>
</protein>
<keyword evidence="3 6" id="KW-0067">ATP-binding</keyword>
<dbReference type="InterPro" id="IPR003593">
    <property type="entry name" value="AAA+_ATPase"/>
</dbReference>
<dbReference type="InterPro" id="IPR027417">
    <property type="entry name" value="P-loop_NTPase"/>
</dbReference>
<dbReference type="InterPro" id="IPR003439">
    <property type="entry name" value="ABC_transporter-like_ATP-bd"/>
</dbReference>
<dbReference type="InterPro" id="IPR017871">
    <property type="entry name" value="ABC_transporter-like_CS"/>
</dbReference>
<keyword evidence="1" id="KW-0677">Repeat</keyword>
<reference evidence="6 7" key="1">
    <citation type="submission" date="2020-03" db="EMBL/GenBank/DDBJ databases">
        <title>Soil Listeria distribution.</title>
        <authorList>
            <person name="Liao J."/>
            <person name="Wiedmann M."/>
        </authorList>
    </citation>
    <scope>NUCLEOTIDE SEQUENCE [LARGE SCALE GENOMIC DNA]</scope>
    <source>
        <strain evidence="6 7">FSL L7-1829</strain>
    </source>
</reference>
<keyword evidence="4" id="KW-0175">Coiled coil</keyword>
<dbReference type="SMART" id="SM00382">
    <property type="entry name" value="AAA"/>
    <property type="match status" value="2"/>
</dbReference>
<dbReference type="NCBIfam" id="NF000170">
    <property type="entry name" value="ABCF_Vga_all"/>
    <property type="match status" value="1"/>
</dbReference>
<feature type="domain" description="ABC transporter" evidence="5">
    <location>
        <begin position="271"/>
        <end position="479"/>
    </location>
</feature>
<dbReference type="EMBL" id="JAAROP010000014">
    <property type="protein sequence ID" value="MBC1323559.1"/>
    <property type="molecule type" value="Genomic_DNA"/>
</dbReference>
<accession>A0A7X0TAX4</accession>
<evidence type="ECO:0000256" key="4">
    <source>
        <dbReference type="SAM" id="Coils"/>
    </source>
</evidence>
<organism evidence="6 7">
    <name type="scientific">Listeria welshimeri</name>
    <dbReference type="NCBI Taxonomy" id="1643"/>
    <lineage>
        <taxon>Bacteria</taxon>
        <taxon>Bacillati</taxon>
        <taxon>Bacillota</taxon>
        <taxon>Bacilli</taxon>
        <taxon>Bacillales</taxon>
        <taxon>Listeriaceae</taxon>
        <taxon>Listeria</taxon>
    </lineage>
</organism>